<dbReference type="RefSeq" id="WP_151151945.1">
    <property type="nucleotide sequence ID" value="NZ_WAIE01000009.1"/>
</dbReference>
<dbReference type="InterPro" id="IPR025963">
    <property type="entry name" value="FLgD_Tudor"/>
</dbReference>
<comment type="caution">
    <text evidence="9">The sequence shown here is derived from an EMBL/GenBank/DDBJ whole genome shotgun (WGS) entry which is preliminary data.</text>
</comment>
<evidence type="ECO:0000259" key="8">
    <source>
        <dbReference type="Pfam" id="PF13861"/>
    </source>
</evidence>
<feature type="domain" description="FlgD/Vpr Ig-like" evidence="7">
    <location>
        <begin position="108"/>
        <end position="173"/>
    </location>
</feature>
<dbReference type="OrthoDB" id="9785233at2"/>
<feature type="domain" description="FlgD Tudor-like" evidence="8">
    <location>
        <begin position="88"/>
        <end position="221"/>
    </location>
</feature>
<name>A0A6N6MYI6_9BACT</name>
<dbReference type="Gene3D" id="2.60.40.4070">
    <property type="match status" value="1"/>
</dbReference>
<evidence type="ECO:0000256" key="5">
    <source>
        <dbReference type="RuleBase" id="RU362076"/>
    </source>
</evidence>
<keyword evidence="9" id="KW-0966">Cell projection</keyword>
<keyword evidence="3 5" id="KW-1005">Bacterial flagellum biogenesis</keyword>
<evidence type="ECO:0000256" key="2">
    <source>
        <dbReference type="ARBA" id="ARBA00016013"/>
    </source>
</evidence>
<dbReference type="InterPro" id="IPR025965">
    <property type="entry name" value="FlgD/Vpr_Ig-like"/>
</dbReference>
<dbReference type="InterPro" id="IPR005648">
    <property type="entry name" value="FlgD"/>
</dbReference>
<reference evidence="9 10" key="1">
    <citation type="journal article" date="2017" name="Int. J. Syst. Evol. Microbiol.">
        <title>Desulfovibrio senegalensis sp. nov., a mesophilic sulfate reducer isolated from marine sediment.</title>
        <authorList>
            <person name="Thioye A."/>
            <person name="Gam Z.B.A."/>
            <person name="Mbengue M."/>
            <person name="Cayol J.L."/>
            <person name="Joseph-Bartoli M."/>
            <person name="Toure-Kane C."/>
            <person name="Labat M."/>
        </authorList>
    </citation>
    <scope>NUCLEOTIDE SEQUENCE [LARGE SCALE GENOMIC DNA]</scope>
    <source>
        <strain evidence="9 10">DSM 101509</strain>
    </source>
</reference>
<dbReference type="Pfam" id="PF13861">
    <property type="entry name" value="FLgD_tudor"/>
    <property type="match status" value="1"/>
</dbReference>
<evidence type="ECO:0000256" key="3">
    <source>
        <dbReference type="ARBA" id="ARBA00022795"/>
    </source>
</evidence>
<dbReference type="GO" id="GO:0044781">
    <property type="term" value="P:bacterial-type flagellum organization"/>
    <property type="evidence" value="ECO:0007669"/>
    <property type="project" value="UniProtKB-UniRule"/>
</dbReference>
<dbReference type="Gene3D" id="2.30.30.910">
    <property type="match status" value="1"/>
</dbReference>
<comment type="similarity">
    <text evidence="1 5">Belongs to the FlgD family.</text>
</comment>
<organism evidence="9 10">
    <name type="scientific">Pseudodesulfovibrio senegalensis</name>
    <dbReference type="NCBI Taxonomy" id="1721087"/>
    <lineage>
        <taxon>Bacteria</taxon>
        <taxon>Pseudomonadati</taxon>
        <taxon>Thermodesulfobacteriota</taxon>
        <taxon>Desulfovibrionia</taxon>
        <taxon>Desulfovibrionales</taxon>
        <taxon>Desulfovibrionaceae</taxon>
    </lineage>
</organism>
<evidence type="ECO:0000256" key="1">
    <source>
        <dbReference type="ARBA" id="ARBA00010577"/>
    </source>
</evidence>
<feature type="region of interest" description="Disordered" evidence="6">
    <location>
        <begin position="228"/>
        <end position="247"/>
    </location>
</feature>
<feature type="compositionally biased region" description="Acidic residues" evidence="6">
    <location>
        <begin position="231"/>
        <end position="247"/>
    </location>
</feature>
<evidence type="ECO:0000256" key="6">
    <source>
        <dbReference type="SAM" id="MobiDB-lite"/>
    </source>
</evidence>
<proteinExistence type="inferred from homology"/>
<dbReference type="Proteomes" id="UP000438699">
    <property type="component" value="Unassembled WGS sequence"/>
</dbReference>
<comment type="function">
    <text evidence="4 5">Required for flagellar hook formation. May act as a scaffolding protein.</text>
</comment>
<sequence>MAYSAAGYILGGHEQYLAESNAPSQKKNMDQDSFLTLLVAQLTHQDPMNPMEDTDMTGQLAQFSSLEQLTSINDGIGNLATGQNRTDMLNAVSFIGKNVKAKGYNVAIDDGTVSTIHYGVGEAVAGVKVNIYDGDGAIVRTVEIGAKQPGTYEFEWDGRNDKGTQLPDGTYSVGILGEDLNGKPVMIQTEVSGEVSGIVQENGQSYLRLKDGRYINFANVTEVVNTNEIDTGSDTDSDTDSETDTDA</sequence>
<evidence type="ECO:0000313" key="10">
    <source>
        <dbReference type="Proteomes" id="UP000438699"/>
    </source>
</evidence>
<gene>
    <name evidence="9" type="ORF">F8A88_14730</name>
</gene>
<keyword evidence="9" id="KW-0969">Cilium</keyword>
<evidence type="ECO:0000313" key="9">
    <source>
        <dbReference type="EMBL" id="KAB1438975.1"/>
    </source>
</evidence>
<evidence type="ECO:0000256" key="4">
    <source>
        <dbReference type="ARBA" id="ARBA00024746"/>
    </source>
</evidence>
<dbReference type="EMBL" id="WAIE01000009">
    <property type="protein sequence ID" value="KAB1438975.1"/>
    <property type="molecule type" value="Genomic_DNA"/>
</dbReference>
<dbReference type="Pfam" id="PF03963">
    <property type="entry name" value="FlgD"/>
    <property type="match status" value="1"/>
</dbReference>
<dbReference type="AlphaFoldDB" id="A0A6N6MYI6"/>
<keyword evidence="9" id="KW-0282">Flagellum</keyword>
<keyword evidence="10" id="KW-1185">Reference proteome</keyword>
<accession>A0A6N6MYI6</accession>
<evidence type="ECO:0000259" key="7">
    <source>
        <dbReference type="Pfam" id="PF13860"/>
    </source>
</evidence>
<dbReference type="Pfam" id="PF13860">
    <property type="entry name" value="FlgD_ig"/>
    <property type="match status" value="1"/>
</dbReference>
<protein>
    <recommendedName>
        <fullName evidence="2 5">Basal-body rod modification protein FlgD</fullName>
    </recommendedName>
</protein>